<name>A0A8K0I6K0_COCNU</name>
<proteinExistence type="predicted"/>
<feature type="compositionally biased region" description="Basic and acidic residues" evidence="1">
    <location>
        <begin position="18"/>
        <end position="31"/>
    </location>
</feature>
<dbReference type="Proteomes" id="UP000797356">
    <property type="component" value="Chromosome 4"/>
</dbReference>
<reference evidence="3" key="2">
    <citation type="submission" date="2019-07" db="EMBL/GenBank/DDBJ databases">
        <authorList>
            <person name="Yang Y."/>
            <person name="Bocs S."/>
            <person name="Baudouin L."/>
        </authorList>
    </citation>
    <scope>NUCLEOTIDE SEQUENCE</scope>
    <source>
        <tissue evidence="3">Spear leaf of Hainan Tall coconut</tissue>
    </source>
</reference>
<feature type="region of interest" description="Disordered" evidence="1">
    <location>
        <begin position="18"/>
        <end position="42"/>
    </location>
</feature>
<organism evidence="3 4">
    <name type="scientific">Cocos nucifera</name>
    <name type="common">Coconut palm</name>
    <dbReference type="NCBI Taxonomy" id="13894"/>
    <lineage>
        <taxon>Eukaryota</taxon>
        <taxon>Viridiplantae</taxon>
        <taxon>Streptophyta</taxon>
        <taxon>Embryophyta</taxon>
        <taxon>Tracheophyta</taxon>
        <taxon>Spermatophyta</taxon>
        <taxon>Magnoliopsida</taxon>
        <taxon>Liliopsida</taxon>
        <taxon>Arecaceae</taxon>
        <taxon>Arecoideae</taxon>
        <taxon>Cocoseae</taxon>
        <taxon>Attaleinae</taxon>
        <taxon>Cocos</taxon>
    </lineage>
</organism>
<dbReference type="EMBL" id="CM017875">
    <property type="protein sequence ID" value="KAG1338815.1"/>
    <property type="molecule type" value="Genomic_DNA"/>
</dbReference>
<dbReference type="EMBL" id="CM017875">
    <property type="protein sequence ID" value="KAG1338816.1"/>
    <property type="molecule type" value="Genomic_DNA"/>
</dbReference>
<evidence type="ECO:0000313" key="2">
    <source>
        <dbReference type="EMBL" id="KAG1338815.1"/>
    </source>
</evidence>
<comment type="caution">
    <text evidence="3">The sequence shown here is derived from an EMBL/GenBank/DDBJ whole genome shotgun (WGS) entry which is preliminary data.</text>
</comment>
<evidence type="ECO:0000256" key="1">
    <source>
        <dbReference type="SAM" id="MobiDB-lite"/>
    </source>
</evidence>
<evidence type="ECO:0000313" key="4">
    <source>
        <dbReference type="Proteomes" id="UP000797356"/>
    </source>
</evidence>
<dbReference type="AlphaFoldDB" id="A0A8K0I6K0"/>
<accession>A0A8K0I6K0</accession>
<keyword evidence="4" id="KW-1185">Reference proteome</keyword>
<reference evidence="3" key="1">
    <citation type="journal article" date="2017" name="Gigascience">
        <title>The genome draft of coconut (Cocos nucifera).</title>
        <authorList>
            <person name="Xiao Y."/>
            <person name="Xu P."/>
            <person name="Fan H."/>
            <person name="Baudouin L."/>
            <person name="Xia W."/>
            <person name="Bocs S."/>
            <person name="Xu J."/>
            <person name="Li Q."/>
            <person name="Guo A."/>
            <person name="Zhou L."/>
            <person name="Li J."/>
            <person name="Wu Y."/>
            <person name="Ma Z."/>
            <person name="Armero A."/>
            <person name="Issali A.E."/>
            <person name="Liu N."/>
            <person name="Peng M."/>
            <person name="Yang Y."/>
        </authorList>
    </citation>
    <scope>NUCLEOTIDE SEQUENCE</scope>
    <source>
        <tissue evidence="3">Spear leaf of Hainan Tall coconut</tissue>
    </source>
</reference>
<sequence length="77" mass="8607">MDDASLEFLLFALSSADISDHPNRSHHDSSVKQKSTMDLTERRDLLQGTRRPISHLEKRAGALRMIMVEVLSDGSGK</sequence>
<evidence type="ECO:0000313" key="3">
    <source>
        <dbReference type="EMBL" id="KAG1338816.1"/>
    </source>
</evidence>
<gene>
    <name evidence="2" type="ORF">COCNU_04G011210</name>
    <name evidence="3" type="ORF">COCNU_04G011220</name>
</gene>
<protein>
    <submittedName>
        <fullName evidence="3">Uncharacterized protein</fullName>
    </submittedName>
</protein>